<dbReference type="RefSeq" id="XP_027347844.1">
    <property type="nucleotide sequence ID" value="XM_027492043.1"/>
</dbReference>
<dbReference type="InterPro" id="IPR035595">
    <property type="entry name" value="UDP_glycos_trans_CS"/>
</dbReference>
<proteinExistence type="inferred from homology"/>
<dbReference type="PANTHER" id="PTHR48049">
    <property type="entry name" value="GLYCOSYLTRANSFERASE"/>
    <property type="match status" value="1"/>
</dbReference>
<dbReference type="PANTHER" id="PTHR48049:SF67">
    <property type="entry name" value="UDP-GLYCOSYLTRANSFERASE 79B30"/>
    <property type="match status" value="1"/>
</dbReference>
<protein>
    <recommendedName>
        <fullName evidence="5">Glycosyltransferase</fullName>
        <ecNumber evidence="5">2.4.1.-</ecNumber>
    </recommendedName>
</protein>
<evidence type="ECO:0000256" key="2">
    <source>
        <dbReference type="ARBA" id="ARBA00022676"/>
    </source>
</evidence>
<organism evidence="6 7">
    <name type="scientific">Abrus precatorius</name>
    <name type="common">Indian licorice</name>
    <name type="synonym">Glycine abrus</name>
    <dbReference type="NCBI Taxonomy" id="3816"/>
    <lineage>
        <taxon>Eukaryota</taxon>
        <taxon>Viridiplantae</taxon>
        <taxon>Streptophyta</taxon>
        <taxon>Embryophyta</taxon>
        <taxon>Tracheophyta</taxon>
        <taxon>Spermatophyta</taxon>
        <taxon>Magnoliopsida</taxon>
        <taxon>eudicotyledons</taxon>
        <taxon>Gunneridae</taxon>
        <taxon>Pentapetalae</taxon>
        <taxon>rosids</taxon>
        <taxon>fabids</taxon>
        <taxon>Fabales</taxon>
        <taxon>Fabaceae</taxon>
        <taxon>Papilionoideae</taxon>
        <taxon>50 kb inversion clade</taxon>
        <taxon>NPAAA clade</taxon>
        <taxon>indigoferoid/millettioid clade</taxon>
        <taxon>Abreae</taxon>
        <taxon>Abrus</taxon>
    </lineage>
</organism>
<dbReference type="KEGG" id="aprc:113859229"/>
<keyword evidence="6" id="KW-1185">Reference proteome</keyword>
<comment type="similarity">
    <text evidence="1 4">Belongs to the UDP-glycosyltransferase family.</text>
</comment>
<evidence type="ECO:0000313" key="7">
    <source>
        <dbReference type="RefSeq" id="XP_027347844.1"/>
    </source>
</evidence>
<evidence type="ECO:0000256" key="3">
    <source>
        <dbReference type="ARBA" id="ARBA00022679"/>
    </source>
</evidence>
<dbReference type="SUPFAM" id="SSF53756">
    <property type="entry name" value="UDP-Glycosyltransferase/glycogen phosphorylase"/>
    <property type="match status" value="1"/>
</dbReference>
<dbReference type="EC" id="2.4.1.-" evidence="5"/>
<evidence type="ECO:0000256" key="1">
    <source>
        <dbReference type="ARBA" id="ARBA00009995"/>
    </source>
</evidence>
<gene>
    <name evidence="7" type="primary">LOC113859229</name>
</gene>
<dbReference type="PROSITE" id="PS00375">
    <property type="entry name" value="UDPGT"/>
    <property type="match status" value="1"/>
</dbReference>
<dbReference type="Pfam" id="PF00201">
    <property type="entry name" value="UDPGT"/>
    <property type="match status" value="1"/>
</dbReference>
<dbReference type="CDD" id="cd03784">
    <property type="entry name" value="GT1_Gtf-like"/>
    <property type="match status" value="1"/>
</dbReference>
<evidence type="ECO:0000256" key="4">
    <source>
        <dbReference type="RuleBase" id="RU003718"/>
    </source>
</evidence>
<dbReference type="GeneID" id="113859229"/>
<dbReference type="InterPro" id="IPR002213">
    <property type="entry name" value="UDP_glucos_trans"/>
</dbReference>
<dbReference type="Proteomes" id="UP000694853">
    <property type="component" value="Unplaced"/>
</dbReference>
<evidence type="ECO:0000313" key="6">
    <source>
        <dbReference type="Proteomes" id="UP000694853"/>
    </source>
</evidence>
<dbReference type="FunFam" id="3.40.50.2000:FF:000037">
    <property type="entry name" value="Glycosyltransferase"/>
    <property type="match status" value="1"/>
</dbReference>
<dbReference type="AlphaFoldDB" id="A0A8B8KZP4"/>
<name>A0A8B8KZP4_ABRPR</name>
<keyword evidence="2 4" id="KW-0328">Glycosyltransferase</keyword>
<reference evidence="7" key="2">
    <citation type="submission" date="2025-08" db="UniProtKB">
        <authorList>
            <consortium name="RefSeq"/>
        </authorList>
    </citation>
    <scope>IDENTIFICATION</scope>
    <source>
        <tissue evidence="7">Young leaves</tissue>
    </source>
</reference>
<dbReference type="OrthoDB" id="5835829at2759"/>
<keyword evidence="3 4" id="KW-0808">Transferase</keyword>
<dbReference type="FunFam" id="3.40.50.2000:FF:000087">
    <property type="entry name" value="Glycosyltransferase"/>
    <property type="match status" value="1"/>
</dbReference>
<accession>A0A8B8KZP4</accession>
<dbReference type="GO" id="GO:0035251">
    <property type="term" value="F:UDP-glucosyltransferase activity"/>
    <property type="evidence" value="ECO:0007669"/>
    <property type="project" value="InterPro"/>
</dbReference>
<evidence type="ECO:0000256" key="5">
    <source>
        <dbReference type="RuleBase" id="RU362057"/>
    </source>
</evidence>
<reference evidence="6" key="1">
    <citation type="journal article" date="2019" name="Toxins">
        <title>Detection of Abrin-Like and Prepropulchellin-Like Toxin Genes and Transcripts Using Whole Genome Sequencing and Full-Length Transcript Sequencing of Abrus precatorius.</title>
        <authorList>
            <person name="Hovde B.T."/>
            <person name="Daligault H.E."/>
            <person name="Hanschen E.R."/>
            <person name="Kunde Y.A."/>
            <person name="Johnson M.B."/>
            <person name="Starkenburg S.R."/>
            <person name="Johnson S.L."/>
        </authorList>
    </citation>
    <scope>NUCLEOTIDE SEQUENCE [LARGE SCALE GENOMIC DNA]</scope>
</reference>
<dbReference type="Gene3D" id="3.40.50.2000">
    <property type="entry name" value="Glycogen Phosphorylase B"/>
    <property type="match status" value="2"/>
</dbReference>
<sequence>MDSSRSLHIAMYPWLAMGHQTAFLHLCNKLAKRGQRISFITPKSAQAILEPFNLHPDLITFVPITVPHVEGLPPNAETTADVPYPLQPHIMTAMDLTKDEIETFISDLKPDLIFYDFTHWMPPLAKRLGIKCVHYCTASSVMLAYTLTPARYYQGNDLSESELMEPPEGYPDASIKLHAHEARAFASKRKDTFGSNVLFYDRQFIALKEADVLAYRTCREIEGPYMDYLGKQFNKPVLASGPVILDPPTSDLEEKFATWLGGFEPGSVVYCCFGSECTLRSNQFQELLLGLELTGMPFLAAVKPPSGFESVEAAMPEGFEERVQGRGFVYGGWVLQQLILAHPSLGCFITHCGSGSLSEALVNNCQLVLLPNVGDQILNARMMGNNLQVGVEVEKDDDGMYSKESVCKAVSIVMDDENETSKKVRDNHTRLREMLLHKDLESSYVDNFCKQLQDIVDGKDLLTVDSNADSAE</sequence>
<dbReference type="InterPro" id="IPR050481">
    <property type="entry name" value="UDP-glycosyltransf_plant"/>
</dbReference>